<proteinExistence type="predicted"/>
<feature type="region of interest" description="Disordered" evidence="1">
    <location>
        <begin position="1"/>
        <end position="26"/>
    </location>
</feature>
<protein>
    <submittedName>
        <fullName evidence="2">Uncharacterized protein</fullName>
    </submittedName>
</protein>
<evidence type="ECO:0000313" key="3">
    <source>
        <dbReference type="Proteomes" id="UP001159427"/>
    </source>
</evidence>
<accession>A0ABN8LI15</accession>
<keyword evidence="3" id="KW-1185">Reference proteome</keyword>
<evidence type="ECO:0000256" key="1">
    <source>
        <dbReference type="SAM" id="MobiDB-lite"/>
    </source>
</evidence>
<name>A0ABN8LI15_9CNID</name>
<organism evidence="2 3">
    <name type="scientific">Porites evermanni</name>
    <dbReference type="NCBI Taxonomy" id="104178"/>
    <lineage>
        <taxon>Eukaryota</taxon>
        <taxon>Metazoa</taxon>
        <taxon>Cnidaria</taxon>
        <taxon>Anthozoa</taxon>
        <taxon>Hexacorallia</taxon>
        <taxon>Scleractinia</taxon>
        <taxon>Fungiina</taxon>
        <taxon>Poritidae</taxon>
        <taxon>Porites</taxon>
    </lineage>
</organism>
<comment type="caution">
    <text evidence="2">The sequence shown here is derived from an EMBL/GenBank/DDBJ whole genome shotgun (WGS) entry which is preliminary data.</text>
</comment>
<gene>
    <name evidence="2" type="ORF">PEVE_00014536</name>
</gene>
<dbReference type="EMBL" id="CALNXI010000021">
    <property type="protein sequence ID" value="CAH3015285.1"/>
    <property type="molecule type" value="Genomic_DNA"/>
</dbReference>
<dbReference type="Proteomes" id="UP001159427">
    <property type="component" value="Unassembled WGS sequence"/>
</dbReference>
<reference evidence="2 3" key="1">
    <citation type="submission" date="2022-05" db="EMBL/GenBank/DDBJ databases">
        <authorList>
            <consortium name="Genoscope - CEA"/>
            <person name="William W."/>
        </authorList>
    </citation>
    <scope>NUCLEOTIDE SEQUENCE [LARGE SCALE GENOMIC DNA]</scope>
</reference>
<evidence type="ECO:0000313" key="2">
    <source>
        <dbReference type="EMBL" id="CAH3015285.1"/>
    </source>
</evidence>
<sequence length="86" mass="10137">MSTNLEYTARERLRKRESRRQASEAQQEKELQYALRLTGIATQQQWETIEPTKQLICSSRSEAFSSLQDMFLKLNIRKSACLLQRN</sequence>